<evidence type="ECO:0000313" key="2">
    <source>
        <dbReference type="Proteomes" id="UP000076796"/>
    </source>
</evidence>
<evidence type="ECO:0000313" key="1">
    <source>
        <dbReference type="EMBL" id="KZS47775.1"/>
    </source>
</evidence>
<dbReference type="Gene3D" id="3.20.20.80">
    <property type="entry name" value="Glycosidases"/>
    <property type="match status" value="1"/>
</dbReference>
<dbReference type="RefSeq" id="WP_063479001.1">
    <property type="nucleotide sequence ID" value="NZ_CP147845.1"/>
</dbReference>
<dbReference type="GO" id="GO:0003796">
    <property type="term" value="F:lysozyme activity"/>
    <property type="evidence" value="ECO:0007669"/>
    <property type="project" value="InterPro"/>
</dbReference>
<sequence length="61" mass="6731">MQSRNRSNAQGIDVSRYQGVVDWTKVKASGKASDITEQRDRIDELEQRLGAIEKNGGSHSG</sequence>
<dbReference type="AlphaFoldDB" id="A0A163L3A3"/>
<reference evidence="1" key="1">
    <citation type="journal article" date="2016" name="Genome Announc.">
        <title>Draft genomes of two strains of Paenibacillus glucanolyticus with capability to degrade lignocellulose.</title>
        <authorList>
            <person name="Mathews S.L."/>
            <person name="Pawlak J."/>
            <person name="Grunden A.M."/>
        </authorList>
    </citation>
    <scope>NUCLEOTIDE SEQUENCE [LARGE SCALE GENOMIC DNA]</scope>
    <source>
        <strain evidence="1">SLM1</strain>
    </source>
</reference>
<keyword evidence="2" id="KW-1185">Reference proteome</keyword>
<name>A0A163L3A3_9BACL</name>
<organism evidence="1 2">
    <name type="scientific">Paenibacillus glucanolyticus</name>
    <dbReference type="NCBI Taxonomy" id="59843"/>
    <lineage>
        <taxon>Bacteria</taxon>
        <taxon>Bacillati</taxon>
        <taxon>Bacillota</taxon>
        <taxon>Bacilli</taxon>
        <taxon>Bacillales</taxon>
        <taxon>Paenibacillaceae</taxon>
        <taxon>Paenibacillus</taxon>
    </lineage>
</organism>
<comment type="caution">
    <text evidence="1">The sequence shown here is derived from an EMBL/GenBank/DDBJ whole genome shotgun (WGS) entry which is preliminary data.</text>
</comment>
<gene>
    <name evidence="1" type="ORF">AWU65_18525</name>
</gene>
<dbReference type="PROSITE" id="PS51904">
    <property type="entry name" value="GLYCOSYL_HYDROL_F25_2"/>
    <property type="match status" value="1"/>
</dbReference>
<dbReference type="GO" id="GO:0016998">
    <property type="term" value="P:cell wall macromolecule catabolic process"/>
    <property type="evidence" value="ECO:0007669"/>
    <property type="project" value="InterPro"/>
</dbReference>
<dbReference type="OrthoDB" id="9802228at2"/>
<dbReference type="GeneID" id="97556758"/>
<protein>
    <submittedName>
        <fullName evidence="1">Uncharacterized protein</fullName>
    </submittedName>
</protein>
<dbReference type="EMBL" id="LWMH01000001">
    <property type="protein sequence ID" value="KZS47775.1"/>
    <property type="molecule type" value="Genomic_DNA"/>
</dbReference>
<accession>A0A163L3A3</accession>
<dbReference type="Proteomes" id="UP000076796">
    <property type="component" value="Unassembled WGS sequence"/>
</dbReference>
<proteinExistence type="predicted"/>
<dbReference type="GO" id="GO:0009253">
    <property type="term" value="P:peptidoglycan catabolic process"/>
    <property type="evidence" value="ECO:0007669"/>
    <property type="project" value="InterPro"/>
</dbReference>
<dbReference type="InterPro" id="IPR002053">
    <property type="entry name" value="Glyco_hydro_25"/>
</dbReference>